<evidence type="ECO:0000256" key="8">
    <source>
        <dbReference type="PIRSR" id="PIRSR000294-1"/>
    </source>
</evidence>
<dbReference type="EMBL" id="RXPE01000006">
    <property type="protein sequence ID" value="RTR28700.1"/>
    <property type="molecule type" value="Genomic_DNA"/>
</dbReference>
<keyword evidence="6" id="KW-0560">Oxidoreductase</keyword>
<dbReference type="PANTHER" id="PTHR30600">
    <property type="entry name" value="CYTOCHROME C PEROXIDASE-RELATED"/>
    <property type="match status" value="1"/>
</dbReference>
<dbReference type="Pfam" id="PF03150">
    <property type="entry name" value="CCP_MauG"/>
    <property type="match status" value="1"/>
</dbReference>
<evidence type="ECO:0000256" key="4">
    <source>
        <dbReference type="ARBA" id="ARBA00022729"/>
    </source>
</evidence>
<feature type="binding site" description="axial binding residue" evidence="9">
    <location>
        <position position="64"/>
    </location>
    <ligand>
        <name>heme c</name>
        <dbReference type="ChEBI" id="CHEBI:61717"/>
        <label>1</label>
    </ligand>
    <ligandPart>
        <name>Fe</name>
        <dbReference type="ChEBI" id="CHEBI:18248"/>
    </ligandPart>
</feature>
<feature type="binding site" description="covalent" evidence="8">
    <location>
        <position position="60"/>
    </location>
    <ligand>
        <name>heme c</name>
        <dbReference type="ChEBI" id="CHEBI:61717"/>
        <label>1</label>
    </ligand>
</feature>
<feature type="binding site" description="covalent" evidence="8">
    <location>
        <position position="204"/>
    </location>
    <ligand>
        <name>heme c</name>
        <dbReference type="ChEBI" id="CHEBI:61717"/>
        <label>2</label>
    </ligand>
</feature>
<gene>
    <name evidence="11" type="ORF">EJ104_04930</name>
</gene>
<dbReference type="PIRSF" id="PIRSF000294">
    <property type="entry name" value="Cytochrome-c_peroxidase"/>
    <property type="match status" value="1"/>
</dbReference>
<accession>A0A3S0L7E5</accession>
<dbReference type="GO" id="GO:0042597">
    <property type="term" value="C:periplasmic space"/>
    <property type="evidence" value="ECO:0007669"/>
    <property type="project" value="UniProtKB-SubCell"/>
</dbReference>
<dbReference type="GO" id="GO:0009055">
    <property type="term" value="F:electron transfer activity"/>
    <property type="evidence" value="ECO:0007669"/>
    <property type="project" value="InterPro"/>
</dbReference>
<feature type="binding site" description="axial binding residue" evidence="9">
    <location>
        <position position="208"/>
    </location>
    <ligand>
        <name>heme c</name>
        <dbReference type="ChEBI" id="CHEBI:61717"/>
        <label>2</label>
    </ligand>
    <ligandPart>
        <name>Fe</name>
        <dbReference type="ChEBI" id="CHEBI:18248"/>
    </ligandPart>
</feature>
<evidence type="ECO:0000256" key="6">
    <source>
        <dbReference type="ARBA" id="ARBA00023002"/>
    </source>
</evidence>
<dbReference type="SUPFAM" id="SSF46626">
    <property type="entry name" value="Cytochrome c"/>
    <property type="match status" value="2"/>
</dbReference>
<dbReference type="GO" id="GO:0046872">
    <property type="term" value="F:metal ion binding"/>
    <property type="evidence" value="ECO:0007669"/>
    <property type="project" value="UniProtKB-KW"/>
</dbReference>
<dbReference type="Proteomes" id="UP000277766">
    <property type="component" value="Unassembled WGS sequence"/>
</dbReference>
<dbReference type="AlphaFoldDB" id="A0A3S0L7E5"/>
<dbReference type="GO" id="GO:0020037">
    <property type="term" value="F:heme binding"/>
    <property type="evidence" value="ECO:0007669"/>
    <property type="project" value="InterPro"/>
</dbReference>
<organism evidence="11 12">
    <name type="scientific">Deinococcus radiophilus</name>
    <dbReference type="NCBI Taxonomy" id="32062"/>
    <lineage>
        <taxon>Bacteria</taxon>
        <taxon>Thermotogati</taxon>
        <taxon>Deinococcota</taxon>
        <taxon>Deinococci</taxon>
        <taxon>Deinococcales</taxon>
        <taxon>Deinococcaceae</taxon>
        <taxon>Deinococcus</taxon>
    </lineage>
</organism>
<evidence type="ECO:0000313" key="11">
    <source>
        <dbReference type="EMBL" id="RTR28700.1"/>
    </source>
</evidence>
<comment type="PTM">
    <text evidence="8">Binds 2 heme groups per subunit.</text>
</comment>
<dbReference type="GO" id="GO:0004130">
    <property type="term" value="F:cytochrome-c peroxidase activity"/>
    <property type="evidence" value="ECO:0007669"/>
    <property type="project" value="TreeGrafter"/>
</dbReference>
<reference evidence="11 12" key="1">
    <citation type="submission" date="2018-12" db="EMBL/GenBank/DDBJ databases">
        <title>Deinococcus radiophilus ATCC 27603 genome sequencing and assembly.</title>
        <authorList>
            <person name="Maclea K.S."/>
            <person name="Maynard C.R."/>
        </authorList>
    </citation>
    <scope>NUCLEOTIDE SEQUENCE [LARGE SCALE GENOMIC DNA]</scope>
    <source>
        <strain evidence="11 12">ATCC 27603</strain>
    </source>
</reference>
<protein>
    <submittedName>
        <fullName evidence="11">Methylamine utilization protein</fullName>
    </submittedName>
</protein>
<proteinExistence type="predicted"/>
<keyword evidence="3 9" id="KW-0479">Metal-binding</keyword>
<dbReference type="PANTHER" id="PTHR30600:SF14">
    <property type="entry name" value="CYTOCHROME C PEROXIDASE"/>
    <property type="match status" value="1"/>
</dbReference>
<evidence type="ECO:0000256" key="9">
    <source>
        <dbReference type="PIRSR" id="PIRSR000294-2"/>
    </source>
</evidence>
<dbReference type="Gene3D" id="1.10.760.10">
    <property type="entry name" value="Cytochrome c-like domain"/>
    <property type="match status" value="2"/>
</dbReference>
<dbReference type="InterPro" id="IPR004852">
    <property type="entry name" value="Di-haem_cyt_c_peroxidsae"/>
</dbReference>
<comment type="cofactor">
    <cofactor evidence="8">
        <name>heme</name>
        <dbReference type="ChEBI" id="CHEBI:30413"/>
    </cofactor>
    <text evidence="8">Binds 2 heme groups.</text>
</comment>
<feature type="binding site" description="covalent" evidence="8">
    <location>
        <position position="207"/>
    </location>
    <ligand>
        <name>heme c</name>
        <dbReference type="ChEBI" id="CHEBI:61717"/>
        <label>2</label>
    </ligand>
</feature>
<evidence type="ECO:0000259" key="10">
    <source>
        <dbReference type="PROSITE" id="PS51007"/>
    </source>
</evidence>
<keyword evidence="2 8" id="KW-0349">Heme</keyword>
<dbReference type="OrthoDB" id="9772811at2"/>
<dbReference type="RefSeq" id="WP_126351649.1">
    <property type="nucleotide sequence ID" value="NZ_CP086380.1"/>
</dbReference>
<dbReference type="Pfam" id="PF00034">
    <property type="entry name" value="Cytochrom_C"/>
    <property type="match status" value="1"/>
</dbReference>
<keyword evidence="12" id="KW-1185">Reference proteome</keyword>
<dbReference type="InterPro" id="IPR026259">
    <property type="entry name" value="MauG/Cytc_peroxidase"/>
</dbReference>
<dbReference type="InterPro" id="IPR009056">
    <property type="entry name" value="Cyt_c-like_dom"/>
</dbReference>
<evidence type="ECO:0000313" key="12">
    <source>
        <dbReference type="Proteomes" id="UP000277766"/>
    </source>
</evidence>
<feature type="domain" description="Cytochrome c" evidence="10">
    <location>
        <begin position="189"/>
        <end position="310"/>
    </location>
</feature>
<name>A0A3S0L7E5_9DEIO</name>
<feature type="binding site" description="covalent" evidence="8">
    <location>
        <position position="63"/>
    </location>
    <ligand>
        <name>heme c</name>
        <dbReference type="ChEBI" id="CHEBI:61717"/>
        <label>1</label>
    </ligand>
</feature>
<evidence type="ECO:0000256" key="1">
    <source>
        <dbReference type="ARBA" id="ARBA00004418"/>
    </source>
</evidence>
<comment type="subcellular location">
    <subcellularLocation>
        <location evidence="1">Periplasm</location>
    </subcellularLocation>
</comment>
<keyword evidence="7 9" id="KW-0408">Iron</keyword>
<evidence type="ECO:0000256" key="7">
    <source>
        <dbReference type="ARBA" id="ARBA00023004"/>
    </source>
</evidence>
<sequence length="330" mass="35180">MHLQPVAAGLFGVTAAALLLTLGNLGVSAQTADPGEAKRAELGRELFYAPILSSDGQVSCATCHQQDKAFTDGRATSLGAFGRTGQRSAPSLVNVAARTRLFWHGGSPSLELQALGPLADPNEHDFRPEETVQTLEDSPYYAGRFREVFGAAPSLSGLTQALAAFERTIVSYDAPFDRYSAGDADAMGAAAVRGMDLFYGQAECFHCHTGRNFSDNRAHNNGFLLFNPDIGVAQLTDAEEDVGKFITPTLRNVGLTAPYMHAGQIGTLEEVIDHYDGGGQPNPNADGLIRPLGLSDRDRADLLAFLHALTDESISTNPAWGPPPAHKETK</sequence>
<evidence type="ECO:0000256" key="5">
    <source>
        <dbReference type="ARBA" id="ARBA00022764"/>
    </source>
</evidence>
<keyword evidence="5" id="KW-0574">Periplasm</keyword>
<dbReference type="InterPro" id="IPR051395">
    <property type="entry name" value="Cytochrome_c_Peroxidase/MauG"/>
</dbReference>
<comment type="caution">
    <text evidence="11">The sequence shown here is derived from an EMBL/GenBank/DDBJ whole genome shotgun (WGS) entry which is preliminary data.</text>
</comment>
<dbReference type="InterPro" id="IPR036909">
    <property type="entry name" value="Cyt_c-like_dom_sf"/>
</dbReference>
<feature type="domain" description="Cytochrome c" evidence="10">
    <location>
        <begin position="38"/>
        <end position="146"/>
    </location>
</feature>
<keyword evidence="4" id="KW-0732">Signal</keyword>
<dbReference type="PROSITE" id="PS51007">
    <property type="entry name" value="CYTC"/>
    <property type="match status" value="2"/>
</dbReference>
<evidence type="ECO:0000256" key="2">
    <source>
        <dbReference type="ARBA" id="ARBA00022617"/>
    </source>
</evidence>
<evidence type="ECO:0000256" key="3">
    <source>
        <dbReference type="ARBA" id="ARBA00022723"/>
    </source>
</evidence>